<dbReference type="OrthoDB" id="3350812at2759"/>
<keyword evidence="1" id="KW-0812">Transmembrane</keyword>
<proteinExistence type="predicted"/>
<dbReference type="Proteomes" id="UP000092154">
    <property type="component" value="Unassembled WGS sequence"/>
</dbReference>
<feature type="transmembrane region" description="Helical" evidence="1">
    <location>
        <begin position="25"/>
        <end position="42"/>
    </location>
</feature>
<feature type="transmembrane region" description="Helical" evidence="1">
    <location>
        <begin position="215"/>
        <end position="236"/>
    </location>
</feature>
<name>A0A1B7MFY4_9AGAM</name>
<dbReference type="EMBL" id="KV449368">
    <property type="protein sequence ID" value="OAX31511.1"/>
    <property type="molecule type" value="Genomic_DNA"/>
</dbReference>
<dbReference type="STRING" id="1314800.A0A1B7MFY4"/>
<evidence type="ECO:0000256" key="1">
    <source>
        <dbReference type="SAM" id="Phobius"/>
    </source>
</evidence>
<dbReference type="Pfam" id="PF20151">
    <property type="entry name" value="DUF6533"/>
    <property type="match status" value="1"/>
</dbReference>
<keyword evidence="4" id="KW-1185">Reference proteome</keyword>
<keyword evidence="1" id="KW-1133">Transmembrane helix</keyword>
<gene>
    <name evidence="3" type="ORF">K503DRAFT_777510</name>
</gene>
<dbReference type="InterPro" id="IPR045340">
    <property type="entry name" value="DUF6533"/>
</dbReference>
<protein>
    <recommendedName>
        <fullName evidence="2">DUF6533 domain-containing protein</fullName>
    </recommendedName>
</protein>
<keyword evidence="1" id="KW-0472">Membrane</keyword>
<evidence type="ECO:0000313" key="3">
    <source>
        <dbReference type="EMBL" id="OAX31511.1"/>
    </source>
</evidence>
<organism evidence="3 4">
    <name type="scientific">Rhizopogon vinicolor AM-OR11-026</name>
    <dbReference type="NCBI Taxonomy" id="1314800"/>
    <lineage>
        <taxon>Eukaryota</taxon>
        <taxon>Fungi</taxon>
        <taxon>Dikarya</taxon>
        <taxon>Basidiomycota</taxon>
        <taxon>Agaricomycotina</taxon>
        <taxon>Agaricomycetes</taxon>
        <taxon>Agaricomycetidae</taxon>
        <taxon>Boletales</taxon>
        <taxon>Suillineae</taxon>
        <taxon>Rhizopogonaceae</taxon>
        <taxon>Rhizopogon</taxon>
    </lineage>
</organism>
<feature type="transmembrane region" description="Helical" evidence="1">
    <location>
        <begin position="99"/>
        <end position="118"/>
    </location>
</feature>
<evidence type="ECO:0000313" key="4">
    <source>
        <dbReference type="Proteomes" id="UP000092154"/>
    </source>
</evidence>
<reference evidence="3 4" key="1">
    <citation type="submission" date="2016-06" db="EMBL/GenBank/DDBJ databases">
        <title>Comparative genomics of the ectomycorrhizal sister species Rhizopogon vinicolor and Rhizopogon vesiculosus (Basidiomycota: Boletales) reveals a divergence of the mating type B locus.</title>
        <authorList>
            <consortium name="DOE Joint Genome Institute"/>
            <person name="Mujic A.B."/>
            <person name="Kuo A."/>
            <person name="Tritt A."/>
            <person name="Lipzen A."/>
            <person name="Chen C."/>
            <person name="Johnson J."/>
            <person name="Sharma A."/>
            <person name="Barry K."/>
            <person name="Grigoriev I.V."/>
            <person name="Spatafora J.W."/>
        </authorList>
    </citation>
    <scope>NUCLEOTIDE SEQUENCE [LARGE SCALE GENOMIC DNA]</scope>
    <source>
        <strain evidence="3 4">AM-OR11-026</strain>
    </source>
</reference>
<dbReference type="AlphaFoldDB" id="A0A1B7MFY4"/>
<feature type="transmembrane region" description="Helical" evidence="1">
    <location>
        <begin position="130"/>
        <end position="154"/>
    </location>
</feature>
<evidence type="ECO:0000259" key="2">
    <source>
        <dbReference type="Pfam" id="PF20151"/>
    </source>
</evidence>
<dbReference type="InParanoid" id="A0A1B7MFY4"/>
<feature type="domain" description="DUF6533" evidence="2">
    <location>
        <begin position="25"/>
        <end position="69"/>
    </location>
</feature>
<sequence length="299" mass="33374">MAREVLGKPTILNVLVDYRQQTTEYVRVASVAVWVLDYFLTLDHEIRLFTSKKGWTIAHVLFLLARYMPAVTIAVSIYNDLSPNLDENQCLANYKISDTGLFLVMMASEGLLLMRALALWHECRPVKLTLIIFYIIAVTAVLACHIASALLMSAMCTQSISLSHVEATRLVTHLILGIFCSVYFFELSIVITTIIHAMRLHSTGRLVKTLAHGSLFYVSVLLAVSTVNITLFVLPISDGETAMLDLFEIVLHGTLACRIFFQIREAFEQRGDFGTTVVGSEMHFASDAIPLNTLRSIEV</sequence>
<feature type="transmembrane region" description="Helical" evidence="1">
    <location>
        <begin position="174"/>
        <end position="195"/>
    </location>
</feature>
<accession>A0A1B7MFY4</accession>
<feature type="transmembrane region" description="Helical" evidence="1">
    <location>
        <begin position="54"/>
        <end position="79"/>
    </location>
</feature>